<reference evidence="6" key="2">
    <citation type="submission" date="2025-09" db="UniProtKB">
        <authorList>
            <consortium name="Ensembl"/>
        </authorList>
    </citation>
    <scope>IDENTIFICATION</scope>
</reference>
<dbReference type="FunFam" id="3.40.50.300:FF:001534">
    <property type="entry name" value="Interferon induced protein 44 like"/>
    <property type="match status" value="1"/>
</dbReference>
<dbReference type="GeneTree" id="ENSGT00940000163189"/>
<accession>A0A8C6HVP3</accession>
<evidence type="ECO:0000256" key="2">
    <source>
        <dbReference type="ARBA" id="ARBA00009243"/>
    </source>
</evidence>
<sequence length="450" mass="49990">MKVTARLTWIEEKILEKLLGNASLTLLYQSSAHKNCVSEMTQKYSLQGSTMTVFHLEEDVVVGVFILENFPRLVSEKPCTCAWFSLKRNNSSGISALFLNTKVIVDSEELIIFSLDGLSLSVTPLRGFTLALNDTVMNGLELNLGHGFLPVECEIFRVDGIKKKPSFIKKMVTAKQHGGKLLSALRAYKPYKDLVSEVRILLVGPVGSGKSSFFNSVKSAFQGHLTRQAIVGSDESSITKQYRVYSIKDGKSRETLPFMLCDSMGLEEGEEAGLCIDDIPHILQGCVPDRYQFNPCEPMKPKHSPHAASPPLKDRIHCVAFVLDINSVNTLSDKMVAKLKKIRKDVVDCGIGYVALLTNVEEYDEVLDDSFANMTETVTSLSQVQNVQKWLNIPIANILMVSNYASERRLEPMKDILVFAALRQMLRAADDALESYQDLPLEDTGNLAPS</sequence>
<proteinExistence type="inferred from homology"/>
<dbReference type="PROSITE" id="PS51886">
    <property type="entry name" value="TLDC"/>
    <property type="match status" value="1"/>
</dbReference>
<comment type="similarity">
    <text evidence="2">Belongs to the IFI44 family.</text>
</comment>
<feature type="domain" description="TLDc" evidence="5">
    <location>
        <begin position="1"/>
        <end position="159"/>
    </location>
</feature>
<dbReference type="GO" id="GO:0006955">
    <property type="term" value="P:immune response"/>
    <property type="evidence" value="ECO:0007669"/>
    <property type="project" value="TreeGrafter"/>
</dbReference>
<evidence type="ECO:0000256" key="1">
    <source>
        <dbReference type="ARBA" id="ARBA00004496"/>
    </source>
</evidence>
<dbReference type="Proteomes" id="UP000694415">
    <property type="component" value="Unplaced"/>
</dbReference>
<organism evidence="6 7">
    <name type="scientific">Mus spicilegus</name>
    <name type="common">Mound-building mouse</name>
    <dbReference type="NCBI Taxonomy" id="10103"/>
    <lineage>
        <taxon>Eukaryota</taxon>
        <taxon>Metazoa</taxon>
        <taxon>Chordata</taxon>
        <taxon>Craniata</taxon>
        <taxon>Vertebrata</taxon>
        <taxon>Euteleostomi</taxon>
        <taxon>Mammalia</taxon>
        <taxon>Eutheria</taxon>
        <taxon>Euarchontoglires</taxon>
        <taxon>Glires</taxon>
        <taxon>Rodentia</taxon>
        <taxon>Myomorpha</taxon>
        <taxon>Muroidea</taxon>
        <taxon>Muridae</taxon>
        <taxon>Murinae</taxon>
        <taxon>Mus</taxon>
        <taxon>Mus</taxon>
    </lineage>
</organism>
<dbReference type="InterPro" id="IPR006571">
    <property type="entry name" value="TLDc_dom"/>
</dbReference>
<dbReference type="SUPFAM" id="SSF52540">
    <property type="entry name" value="P-loop containing nucleoside triphosphate hydrolases"/>
    <property type="match status" value="1"/>
</dbReference>
<dbReference type="PANTHER" id="PTHR14241">
    <property type="entry name" value="INTERFERON-INDUCED PROTEIN 44"/>
    <property type="match status" value="1"/>
</dbReference>
<dbReference type="GO" id="GO:0005737">
    <property type="term" value="C:cytoplasm"/>
    <property type="evidence" value="ECO:0007669"/>
    <property type="project" value="UniProtKB-SubCell"/>
</dbReference>
<dbReference type="PANTHER" id="PTHR14241:SF2">
    <property type="entry name" value="INTERFERON-INDUCED PROTEIN 44-LIKE"/>
    <property type="match status" value="1"/>
</dbReference>
<evidence type="ECO:0000313" key="6">
    <source>
        <dbReference type="Ensembl" id="ENSMSIP00000026788.1"/>
    </source>
</evidence>
<dbReference type="Gene3D" id="3.40.50.300">
    <property type="entry name" value="P-loop containing nucleotide triphosphate hydrolases"/>
    <property type="match status" value="1"/>
</dbReference>
<protein>
    <recommendedName>
        <fullName evidence="4">Interferon-induced protein 44-like</fullName>
    </recommendedName>
</protein>
<dbReference type="CDD" id="cd00882">
    <property type="entry name" value="Ras_like_GTPase"/>
    <property type="match status" value="1"/>
</dbReference>
<comment type="subcellular location">
    <subcellularLocation>
        <location evidence="1">Cytoplasm</location>
    </subcellularLocation>
</comment>
<evidence type="ECO:0000256" key="4">
    <source>
        <dbReference type="ARBA" id="ARBA00071720"/>
    </source>
</evidence>
<dbReference type="Ensembl" id="ENSMSIT00000033757.1">
    <property type="protein sequence ID" value="ENSMSIP00000026788.1"/>
    <property type="gene ID" value="ENSMSIG00000022580.1"/>
</dbReference>
<keyword evidence="7" id="KW-1185">Reference proteome</keyword>
<evidence type="ECO:0000313" key="7">
    <source>
        <dbReference type="Proteomes" id="UP000694415"/>
    </source>
</evidence>
<keyword evidence="3" id="KW-0963">Cytoplasm</keyword>
<name>A0A8C6HVP3_MUSSI</name>
<dbReference type="GO" id="GO:0051607">
    <property type="term" value="P:defense response to virus"/>
    <property type="evidence" value="ECO:0007669"/>
    <property type="project" value="Ensembl"/>
</dbReference>
<evidence type="ECO:0000259" key="5">
    <source>
        <dbReference type="PROSITE" id="PS51886"/>
    </source>
</evidence>
<reference evidence="6" key="1">
    <citation type="submission" date="2025-08" db="UniProtKB">
        <authorList>
            <consortium name="Ensembl"/>
        </authorList>
    </citation>
    <scope>IDENTIFICATION</scope>
</reference>
<dbReference type="InterPro" id="IPR027417">
    <property type="entry name" value="P-loop_NTPase"/>
</dbReference>
<evidence type="ECO:0000256" key="3">
    <source>
        <dbReference type="ARBA" id="ARBA00022490"/>
    </source>
</evidence>
<dbReference type="AlphaFoldDB" id="A0A8C6HVP3"/>